<sequence>MSPLYAFLFYTALILGTIPLLLIWKNNTKFDKKNPIFPYVVVVFIASFYEYFGTYLLKINATNWFMVYKILAITTLQYYFYHILNKKHKALFIVFSALFIATFVYNLQHLNDKTFLDISAYLNAITTCLVITFSILWFKQLEKKPIQIERIQNPNVYFIVGLLFMYGGTIILYLYANNLYLTNKELFFTSWMLNFLLNIVNRTLLIVGVWKIIKHRKN</sequence>
<protein>
    <submittedName>
        <fullName evidence="2">Uncharacterized protein</fullName>
    </submittedName>
</protein>
<gene>
    <name evidence="2" type="ORF">NAT47_09000</name>
</gene>
<feature type="transmembrane region" description="Helical" evidence="1">
    <location>
        <begin position="63"/>
        <end position="81"/>
    </location>
</feature>
<dbReference type="RefSeq" id="WP_250582067.1">
    <property type="nucleotide sequence ID" value="NZ_JAMLJN010000006.1"/>
</dbReference>
<proteinExistence type="predicted"/>
<organism evidence="2 3">
    <name type="scientific">Flavobacterium fragile</name>
    <dbReference type="NCBI Taxonomy" id="2949085"/>
    <lineage>
        <taxon>Bacteria</taxon>
        <taxon>Pseudomonadati</taxon>
        <taxon>Bacteroidota</taxon>
        <taxon>Flavobacteriia</taxon>
        <taxon>Flavobacteriales</taxon>
        <taxon>Flavobacteriaceae</taxon>
        <taxon>Flavobacterium</taxon>
    </lineage>
</organism>
<evidence type="ECO:0000256" key="1">
    <source>
        <dbReference type="SAM" id="Phobius"/>
    </source>
</evidence>
<keyword evidence="1" id="KW-1133">Transmembrane helix</keyword>
<feature type="transmembrane region" description="Helical" evidence="1">
    <location>
        <begin position="6"/>
        <end position="24"/>
    </location>
</feature>
<evidence type="ECO:0000313" key="3">
    <source>
        <dbReference type="Proteomes" id="UP001203342"/>
    </source>
</evidence>
<keyword evidence="3" id="KW-1185">Reference proteome</keyword>
<feature type="transmembrane region" description="Helical" evidence="1">
    <location>
        <begin position="188"/>
        <end position="213"/>
    </location>
</feature>
<name>A0ABT0THU8_9FLAO</name>
<reference evidence="2 3" key="1">
    <citation type="submission" date="2022-05" db="EMBL/GenBank/DDBJ databases">
        <title>Flavobacterium sp., isolated from activated sludge.</title>
        <authorList>
            <person name="Ran Q."/>
        </authorList>
    </citation>
    <scope>NUCLEOTIDE SEQUENCE [LARGE SCALE GENOMIC DNA]</scope>
    <source>
        <strain evidence="2 3">HXWNR69</strain>
    </source>
</reference>
<feature type="transmembrane region" description="Helical" evidence="1">
    <location>
        <begin position="120"/>
        <end position="138"/>
    </location>
</feature>
<evidence type="ECO:0000313" key="2">
    <source>
        <dbReference type="EMBL" id="MCL9770555.1"/>
    </source>
</evidence>
<keyword evidence="1" id="KW-0812">Transmembrane</keyword>
<feature type="transmembrane region" description="Helical" evidence="1">
    <location>
        <begin position="36"/>
        <end position="57"/>
    </location>
</feature>
<keyword evidence="1" id="KW-0472">Membrane</keyword>
<dbReference type="Proteomes" id="UP001203342">
    <property type="component" value="Unassembled WGS sequence"/>
</dbReference>
<feature type="transmembrane region" description="Helical" evidence="1">
    <location>
        <begin position="158"/>
        <end position="176"/>
    </location>
</feature>
<comment type="caution">
    <text evidence="2">The sequence shown here is derived from an EMBL/GenBank/DDBJ whole genome shotgun (WGS) entry which is preliminary data.</text>
</comment>
<feature type="transmembrane region" description="Helical" evidence="1">
    <location>
        <begin position="90"/>
        <end position="108"/>
    </location>
</feature>
<dbReference type="EMBL" id="JAMLJN010000006">
    <property type="protein sequence ID" value="MCL9770555.1"/>
    <property type="molecule type" value="Genomic_DNA"/>
</dbReference>
<accession>A0ABT0THU8</accession>